<protein>
    <recommendedName>
        <fullName evidence="2">BIG2 domain-containing protein</fullName>
    </recommendedName>
</protein>
<evidence type="ECO:0000256" key="1">
    <source>
        <dbReference type="SAM" id="SignalP"/>
    </source>
</evidence>
<feature type="signal peptide" evidence="1">
    <location>
        <begin position="1"/>
        <end position="27"/>
    </location>
</feature>
<dbReference type="InterPro" id="IPR003343">
    <property type="entry name" value="Big_2"/>
</dbReference>
<comment type="caution">
    <text evidence="3">The sequence shown here is derived from an EMBL/GenBank/DDBJ whole genome shotgun (WGS) entry which is preliminary data.</text>
</comment>
<dbReference type="AlphaFoldDB" id="A0A9P3ZHH5"/>
<organism evidence="3 4">
    <name type="scientific">Alistipes onderdonkii</name>
    <dbReference type="NCBI Taxonomy" id="328813"/>
    <lineage>
        <taxon>Bacteria</taxon>
        <taxon>Pseudomonadati</taxon>
        <taxon>Bacteroidota</taxon>
        <taxon>Bacteroidia</taxon>
        <taxon>Bacteroidales</taxon>
        <taxon>Rikenellaceae</taxon>
        <taxon>Alistipes</taxon>
    </lineage>
</organism>
<accession>A0A9P3ZHH5</accession>
<keyword evidence="1" id="KW-0732">Signal</keyword>
<dbReference type="Pfam" id="PF02368">
    <property type="entry name" value="Big_2"/>
    <property type="match status" value="1"/>
</dbReference>
<feature type="domain" description="BIG2" evidence="2">
    <location>
        <begin position="59"/>
        <end position="102"/>
    </location>
</feature>
<sequence length="258" mass="27975">MRTIRKIEKNMKRLLFLASLVAATLLAGCSGKGCPGPERNLVVSGGGAADLRLGMTSRYTVFGSGDYEAVSSDPSVATVAVDGRTLSVTGHAVGRATVTLTDLPSDERVEIAVTVVDFYLCLFVSAGTDDDRTVLRRNDGLFLWANDVCEYRLVRNTAHEWWGQFLEYDELQRGTYALSDDGTTLVLTSADGIGDTAFAVEAGTLPPKRFAAIMTEGASALPEEDTPLYLQLTERTSGESFYCRLAPELFYQESASDR</sequence>
<name>A0A9P3ZHH5_9BACT</name>
<gene>
    <name evidence="3" type="ORF">F2S36_13475</name>
</gene>
<evidence type="ECO:0000313" key="4">
    <source>
        <dbReference type="Proteomes" id="UP000323119"/>
    </source>
</evidence>
<evidence type="ECO:0000259" key="2">
    <source>
        <dbReference type="Pfam" id="PF02368"/>
    </source>
</evidence>
<reference evidence="3 4" key="1">
    <citation type="journal article" date="2019" name="Nat. Med.">
        <title>A library of human gut bacterial isolates paired with longitudinal multiomics data enables mechanistic microbiome research.</title>
        <authorList>
            <person name="Poyet M."/>
            <person name="Groussin M."/>
            <person name="Gibbons S.M."/>
            <person name="Avila-Pacheco J."/>
            <person name="Jiang X."/>
            <person name="Kearney S.M."/>
            <person name="Perrotta A.R."/>
            <person name="Berdy B."/>
            <person name="Zhao S."/>
            <person name="Lieberman T.D."/>
            <person name="Swanson P.K."/>
            <person name="Smith M."/>
            <person name="Roesemann S."/>
            <person name="Alexander J.E."/>
            <person name="Rich S.A."/>
            <person name="Livny J."/>
            <person name="Vlamakis H."/>
            <person name="Clish C."/>
            <person name="Bullock K."/>
            <person name="Deik A."/>
            <person name="Scott J."/>
            <person name="Pierce K.A."/>
            <person name="Xavier R.J."/>
            <person name="Alm E.J."/>
        </authorList>
    </citation>
    <scope>NUCLEOTIDE SEQUENCE [LARGE SCALE GENOMIC DNA]</scope>
    <source>
        <strain evidence="3 4">BIOML-A204</strain>
    </source>
</reference>
<proteinExistence type="predicted"/>
<evidence type="ECO:0000313" key="3">
    <source>
        <dbReference type="EMBL" id="KAA2558132.1"/>
    </source>
</evidence>
<dbReference type="EMBL" id="VVUY01000015">
    <property type="protein sequence ID" value="KAA2558132.1"/>
    <property type="molecule type" value="Genomic_DNA"/>
</dbReference>
<dbReference type="PROSITE" id="PS51257">
    <property type="entry name" value="PROKAR_LIPOPROTEIN"/>
    <property type="match status" value="1"/>
</dbReference>
<dbReference type="Gene3D" id="2.60.40.1080">
    <property type="match status" value="1"/>
</dbReference>
<dbReference type="Proteomes" id="UP000323119">
    <property type="component" value="Unassembled WGS sequence"/>
</dbReference>
<feature type="chain" id="PRO_5040153235" description="BIG2 domain-containing protein" evidence="1">
    <location>
        <begin position="28"/>
        <end position="258"/>
    </location>
</feature>